<name>A0A382NYJ5_9ZZZZ</name>
<accession>A0A382NYJ5</accession>
<organism evidence="1">
    <name type="scientific">marine metagenome</name>
    <dbReference type="NCBI Taxonomy" id="408172"/>
    <lineage>
        <taxon>unclassified sequences</taxon>
        <taxon>metagenomes</taxon>
        <taxon>ecological metagenomes</taxon>
    </lineage>
</organism>
<gene>
    <name evidence="1" type="ORF">METZ01_LOCUS317505</name>
</gene>
<evidence type="ECO:0000313" key="1">
    <source>
        <dbReference type="EMBL" id="SVC64651.1"/>
    </source>
</evidence>
<dbReference type="AlphaFoldDB" id="A0A382NYJ5"/>
<sequence>YVGVRVCSAARGKGRLRYSSSIKVEPDRFNASRGNPSKQFPTAAPVVHESVWVQGLDNAHNPVDGTGVALKPQPVVVSGVVLESIERR</sequence>
<proteinExistence type="predicted"/>
<feature type="non-terminal residue" evidence="1">
    <location>
        <position position="1"/>
    </location>
</feature>
<protein>
    <submittedName>
        <fullName evidence="1">Uncharacterized protein</fullName>
    </submittedName>
</protein>
<dbReference type="EMBL" id="UINC01102772">
    <property type="protein sequence ID" value="SVC64651.1"/>
    <property type="molecule type" value="Genomic_DNA"/>
</dbReference>
<reference evidence="1" key="1">
    <citation type="submission" date="2018-05" db="EMBL/GenBank/DDBJ databases">
        <authorList>
            <person name="Lanie J.A."/>
            <person name="Ng W.-L."/>
            <person name="Kazmierczak K.M."/>
            <person name="Andrzejewski T.M."/>
            <person name="Davidsen T.M."/>
            <person name="Wayne K.J."/>
            <person name="Tettelin H."/>
            <person name="Glass J.I."/>
            <person name="Rusch D."/>
            <person name="Podicherti R."/>
            <person name="Tsui H.-C.T."/>
            <person name="Winkler M.E."/>
        </authorList>
    </citation>
    <scope>NUCLEOTIDE SEQUENCE</scope>
</reference>